<feature type="transmembrane region" description="Helical" evidence="1">
    <location>
        <begin position="126"/>
        <end position="153"/>
    </location>
</feature>
<dbReference type="HOGENOM" id="CLU_046025_5_3_1"/>
<evidence type="ECO:0000259" key="2">
    <source>
        <dbReference type="Pfam" id="PF20152"/>
    </source>
</evidence>
<evidence type="ECO:0000313" key="3">
    <source>
        <dbReference type="EMBL" id="KDQ59985.1"/>
    </source>
</evidence>
<dbReference type="InterPro" id="IPR045339">
    <property type="entry name" value="DUF6534"/>
</dbReference>
<accession>A0A067Q1H4</accession>
<evidence type="ECO:0000256" key="1">
    <source>
        <dbReference type="SAM" id="Phobius"/>
    </source>
</evidence>
<dbReference type="PANTHER" id="PTHR40465:SF1">
    <property type="entry name" value="DUF6534 DOMAIN-CONTAINING PROTEIN"/>
    <property type="match status" value="1"/>
</dbReference>
<sequence>MSESSSPLLLFGVGVFYIGIVVGSILFGITILQVYIYCNRGFADGLLLKLSVAALCFLDGLHLVFVVHVGYRYLIVDVNDPGVLEKSFWSLRATPIARILVARLVQCIYLGRIWRMLSKAIGKSRGRYLMIIIVVVAAFLCIAAGAVVIVALATESGASTQFRGWPGWLEFTSSAFLDCCITVLMIVVLRRGLNGGQRMKTLVSALIQYAIASGFVTSVACVTYLVLYERVTNSLAYGAMEAIVSSLYANSLLAMLNARAHLREQLAGGPITVEVSERMQFRRRNSSSLNETPKELPIEDGTEVLATILEAADLP</sequence>
<reference evidence="4" key="1">
    <citation type="journal article" date="2014" name="Proc. Natl. Acad. Sci. U.S.A.">
        <title>Extensive sampling of basidiomycete genomes demonstrates inadequacy of the white-rot/brown-rot paradigm for wood decay fungi.</title>
        <authorList>
            <person name="Riley R."/>
            <person name="Salamov A.A."/>
            <person name="Brown D.W."/>
            <person name="Nagy L.G."/>
            <person name="Floudas D."/>
            <person name="Held B.W."/>
            <person name="Levasseur A."/>
            <person name="Lombard V."/>
            <person name="Morin E."/>
            <person name="Otillar R."/>
            <person name="Lindquist E.A."/>
            <person name="Sun H."/>
            <person name="LaButti K.M."/>
            <person name="Schmutz J."/>
            <person name="Jabbour D."/>
            <person name="Luo H."/>
            <person name="Baker S.E."/>
            <person name="Pisabarro A.G."/>
            <person name="Walton J.D."/>
            <person name="Blanchette R.A."/>
            <person name="Henrissat B."/>
            <person name="Martin F."/>
            <person name="Cullen D."/>
            <person name="Hibbett D.S."/>
            <person name="Grigoriev I.V."/>
        </authorList>
    </citation>
    <scope>NUCLEOTIDE SEQUENCE [LARGE SCALE GENOMIC DNA]</scope>
    <source>
        <strain evidence="4">MUCL 33604</strain>
    </source>
</reference>
<feature type="transmembrane region" description="Helical" evidence="1">
    <location>
        <begin position="50"/>
        <end position="75"/>
    </location>
</feature>
<dbReference type="AlphaFoldDB" id="A0A067Q1H4"/>
<feature type="transmembrane region" description="Helical" evidence="1">
    <location>
        <begin position="201"/>
        <end position="228"/>
    </location>
</feature>
<organism evidence="3 4">
    <name type="scientific">Jaapia argillacea MUCL 33604</name>
    <dbReference type="NCBI Taxonomy" id="933084"/>
    <lineage>
        <taxon>Eukaryota</taxon>
        <taxon>Fungi</taxon>
        <taxon>Dikarya</taxon>
        <taxon>Basidiomycota</taxon>
        <taxon>Agaricomycotina</taxon>
        <taxon>Agaricomycetes</taxon>
        <taxon>Agaricomycetidae</taxon>
        <taxon>Jaapiales</taxon>
        <taxon>Jaapiaceae</taxon>
        <taxon>Jaapia</taxon>
    </lineage>
</organism>
<protein>
    <recommendedName>
        <fullName evidence="2">DUF6534 domain-containing protein</fullName>
    </recommendedName>
</protein>
<dbReference type="InParanoid" id="A0A067Q1H4"/>
<proteinExistence type="predicted"/>
<dbReference type="OrthoDB" id="3270417at2759"/>
<dbReference type="Pfam" id="PF20152">
    <property type="entry name" value="DUF6534"/>
    <property type="match status" value="1"/>
</dbReference>
<name>A0A067Q1H4_9AGAM</name>
<feature type="domain" description="DUF6534" evidence="2">
    <location>
        <begin position="174"/>
        <end position="261"/>
    </location>
</feature>
<dbReference type="EMBL" id="KL197714">
    <property type="protein sequence ID" value="KDQ59985.1"/>
    <property type="molecule type" value="Genomic_DNA"/>
</dbReference>
<dbReference type="PANTHER" id="PTHR40465">
    <property type="entry name" value="CHROMOSOME 1, WHOLE GENOME SHOTGUN SEQUENCE"/>
    <property type="match status" value="1"/>
</dbReference>
<feature type="transmembrane region" description="Helical" evidence="1">
    <location>
        <begin position="95"/>
        <end position="114"/>
    </location>
</feature>
<feature type="transmembrane region" description="Helical" evidence="1">
    <location>
        <begin position="165"/>
        <end position="189"/>
    </location>
</feature>
<dbReference type="Proteomes" id="UP000027265">
    <property type="component" value="Unassembled WGS sequence"/>
</dbReference>
<keyword evidence="1" id="KW-1133">Transmembrane helix</keyword>
<keyword evidence="1" id="KW-0472">Membrane</keyword>
<feature type="transmembrane region" description="Helical" evidence="1">
    <location>
        <begin position="15"/>
        <end position="38"/>
    </location>
</feature>
<feature type="transmembrane region" description="Helical" evidence="1">
    <location>
        <begin position="234"/>
        <end position="256"/>
    </location>
</feature>
<evidence type="ECO:0000313" key="4">
    <source>
        <dbReference type="Proteomes" id="UP000027265"/>
    </source>
</evidence>
<keyword evidence="1" id="KW-0812">Transmembrane</keyword>
<keyword evidence="4" id="KW-1185">Reference proteome</keyword>
<gene>
    <name evidence="3" type="ORF">JAAARDRAFT_32345</name>
</gene>